<keyword evidence="2" id="KW-0251">Elongation factor</keyword>
<feature type="non-terminal residue" evidence="2">
    <location>
        <position position="1"/>
    </location>
</feature>
<feature type="compositionally biased region" description="Basic residues" evidence="1">
    <location>
        <begin position="109"/>
        <end position="125"/>
    </location>
</feature>
<dbReference type="GO" id="GO:0003746">
    <property type="term" value="F:translation elongation factor activity"/>
    <property type="evidence" value="ECO:0007669"/>
    <property type="project" value="UniProtKB-KW"/>
</dbReference>
<proteinExistence type="predicted"/>
<accession>S4P9Z2</accession>
<feature type="region of interest" description="Disordered" evidence="1">
    <location>
        <begin position="27"/>
        <end position="140"/>
    </location>
</feature>
<name>S4P9Z2_9NEOP</name>
<feature type="compositionally biased region" description="Basic and acidic residues" evidence="1">
    <location>
        <begin position="87"/>
        <end position="99"/>
    </location>
</feature>
<dbReference type="AlphaFoldDB" id="S4P9Z2"/>
<sequence>QPRRVRPGLPGHAQPRALLAALALHGRRGRGLAHARPGGARARQRRGVAARADGRAARRVGRVVRRAAGAGGPRAQPAVAPAGARAAAERRPRQGDSRRGPGGGGATHLYRKPGRARQVRHRRHQDHAAKTPLQDGRHIM</sequence>
<feature type="compositionally biased region" description="Low complexity" evidence="1">
    <location>
        <begin position="73"/>
        <end position="86"/>
    </location>
</feature>
<evidence type="ECO:0000313" key="2">
    <source>
        <dbReference type="EMBL" id="JAA85913.1"/>
    </source>
</evidence>
<organism evidence="2">
    <name type="scientific">Pararge aegeria</name>
    <name type="common">speckled wood butterfly</name>
    <dbReference type="NCBI Taxonomy" id="116150"/>
    <lineage>
        <taxon>Eukaryota</taxon>
        <taxon>Metazoa</taxon>
        <taxon>Ecdysozoa</taxon>
        <taxon>Arthropoda</taxon>
        <taxon>Hexapoda</taxon>
        <taxon>Insecta</taxon>
        <taxon>Pterygota</taxon>
        <taxon>Neoptera</taxon>
        <taxon>Endopterygota</taxon>
        <taxon>Lepidoptera</taxon>
        <taxon>Glossata</taxon>
        <taxon>Ditrysia</taxon>
        <taxon>Papilionoidea</taxon>
        <taxon>Nymphalidae</taxon>
        <taxon>Satyrinae</taxon>
        <taxon>Satyrini</taxon>
        <taxon>Parargina</taxon>
        <taxon>Pararge</taxon>
    </lineage>
</organism>
<dbReference type="EMBL" id="GAIX01006647">
    <property type="protein sequence ID" value="JAA85913.1"/>
    <property type="molecule type" value="Transcribed_RNA"/>
</dbReference>
<protein>
    <submittedName>
        <fullName evidence="2">Putative transcription elongation factor SPT5-like isoform 2</fullName>
    </submittedName>
</protein>
<evidence type="ECO:0000256" key="1">
    <source>
        <dbReference type="SAM" id="MobiDB-lite"/>
    </source>
</evidence>
<reference evidence="2" key="2">
    <citation type="submission" date="2013-05" db="EMBL/GenBank/DDBJ databases">
        <authorList>
            <person name="Carter J.-M."/>
            <person name="Baker S.C."/>
            <person name="Pink R."/>
            <person name="Carter D.R.F."/>
            <person name="Collins A."/>
            <person name="Tomlin J."/>
            <person name="Gibbs M."/>
            <person name="Breuker C.J."/>
        </authorList>
    </citation>
    <scope>NUCLEOTIDE SEQUENCE</scope>
    <source>
        <tissue evidence="2">Ovary</tissue>
    </source>
</reference>
<reference evidence="2" key="1">
    <citation type="journal article" date="2013" name="BMC Genomics">
        <title>Unscrambling butterfly oogenesis.</title>
        <authorList>
            <person name="Carter J.M."/>
            <person name="Baker S.C."/>
            <person name="Pink R."/>
            <person name="Carter D.R."/>
            <person name="Collins A."/>
            <person name="Tomlin J."/>
            <person name="Gibbs M."/>
            <person name="Breuker C.J."/>
        </authorList>
    </citation>
    <scope>NUCLEOTIDE SEQUENCE</scope>
    <source>
        <tissue evidence="2">Ovary</tissue>
    </source>
</reference>
<keyword evidence="2" id="KW-0648">Protein biosynthesis</keyword>